<evidence type="ECO:0000313" key="2">
    <source>
        <dbReference type="EMBL" id="GBP17447.1"/>
    </source>
</evidence>
<dbReference type="EMBL" id="BGZK01000087">
    <property type="protein sequence ID" value="GBP17447.1"/>
    <property type="molecule type" value="Genomic_DNA"/>
</dbReference>
<keyword evidence="3" id="KW-1185">Reference proteome</keyword>
<protein>
    <submittedName>
        <fullName evidence="2">Uncharacterized protein</fullName>
    </submittedName>
</protein>
<name>A0A4C1TTW3_EUMVA</name>
<organism evidence="2 3">
    <name type="scientific">Eumeta variegata</name>
    <name type="common">Bagworm moth</name>
    <name type="synonym">Eumeta japonica</name>
    <dbReference type="NCBI Taxonomy" id="151549"/>
    <lineage>
        <taxon>Eukaryota</taxon>
        <taxon>Metazoa</taxon>
        <taxon>Ecdysozoa</taxon>
        <taxon>Arthropoda</taxon>
        <taxon>Hexapoda</taxon>
        <taxon>Insecta</taxon>
        <taxon>Pterygota</taxon>
        <taxon>Neoptera</taxon>
        <taxon>Endopterygota</taxon>
        <taxon>Lepidoptera</taxon>
        <taxon>Glossata</taxon>
        <taxon>Ditrysia</taxon>
        <taxon>Tineoidea</taxon>
        <taxon>Psychidae</taxon>
        <taxon>Oiketicinae</taxon>
        <taxon>Eumeta</taxon>
    </lineage>
</organism>
<comment type="caution">
    <text evidence="2">The sequence shown here is derived from an EMBL/GenBank/DDBJ whole genome shotgun (WGS) entry which is preliminary data.</text>
</comment>
<accession>A0A4C1TTW3</accession>
<sequence>MIAFGHGGSADGPRARFDRELDRCELQNAHFLLSARAVRGGRRTRVNVGSSRRLELKRATRFLMQKYGSVRYGAVRKMNALGRKWYILVTPAPPAPPDLRQSPQSLGTHPCQCRRAHPSPTEAPANLNGPSHADRAAAYR</sequence>
<dbReference type="Proteomes" id="UP000299102">
    <property type="component" value="Unassembled WGS sequence"/>
</dbReference>
<feature type="region of interest" description="Disordered" evidence="1">
    <location>
        <begin position="94"/>
        <end position="140"/>
    </location>
</feature>
<evidence type="ECO:0000256" key="1">
    <source>
        <dbReference type="SAM" id="MobiDB-lite"/>
    </source>
</evidence>
<gene>
    <name evidence="2" type="ORF">EVAR_8801_1</name>
</gene>
<evidence type="ECO:0000313" key="3">
    <source>
        <dbReference type="Proteomes" id="UP000299102"/>
    </source>
</evidence>
<dbReference type="AlphaFoldDB" id="A0A4C1TTW3"/>
<reference evidence="2 3" key="1">
    <citation type="journal article" date="2019" name="Commun. Biol.">
        <title>The bagworm genome reveals a unique fibroin gene that provides high tensile strength.</title>
        <authorList>
            <person name="Kono N."/>
            <person name="Nakamura H."/>
            <person name="Ohtoshi R."/>
            <person name="Tomita M."/>
            <person name="Numata K."/>
            <person name="Arakawa K."/>
        </authorList>
    </citation>
    <scope>NUCLEOTIDE SEQUENCE [LARGE SCALE GENOMIC DNA]</scope>
</reference>
<proteinExistence type="predicted"/>